<dbReference type="AlphaFoldDB" id="A0A4Q9KFA5"/>
<dbReference type="OrthoDB" id="5243635at2"/>
<dbReference type="RefSeq" id="WP_131167907.1">
    <property type="nucleotide sequence ID" value="NZ_SDMQ01000006.1"/>
</dbReference>
<evidence type="ECO:0000259" key="1">
    <source>
        <dbReference type="PROSITE" id="PS51186"/>
    </source>
</evidence>
<accession>A0A4Q9KFA5</accession>
<dbReference type="InterPro" id="IPR000182">
    <property type="entry name" value="GNAT_dom"/>
</dbReference>
<comment type="caution">
    <text evidence="2">The sequence shown here is derived from an EMBL/GenBank/DDBJ whole genome shotgun (WGS) entry which is preliminary data.</text>
</comment>
<organism evidence="2 3">
    <name type="scientific">Propioniciclava sinopodophylli</name>
    <dbReference type="NCBI Taxonomy" id="1837344"/>
    <lineage>
        <taxon>Bacteria</taxon>
        <taxon>Bacillati</taxon>
        <taxon>Actinomycetota</taxon>
        <taxon>Actinomycetes</taxon>
        <taxon>Propionibacteriales</taxon>
        <taxon>Propionibacteriaceae</taxon>
        <taxon>Propioniciclava</taxon>
    </lineage>
</organism>
<name>A0A4Q9KFA5_9ACTN</name>
<reference evidence="2 3" key="1">
    <citation type="submission" date="2019-01" db="EMBL/GenBank/DDBJ databases">
        <title>Lactibacter flavus gen. nov., sp. nov., a novel bacterium of the family Propionibacteriaceae isolated from raw milk and dairy products.</title>
        <authorList>
            <person name="Huptas C."/>
            <person name="Wenning M."/>
            <person name="Breitenwieser F."/>
            <person name="Doll E."/>
            <person name="Von Neubeck M."/>
            <person name="Busse H.-J."/>
            <person name="Scherer S."/>
        </authorList>
    </citation>
    <scope>NUCLEOTIDE SEQUENCE [LARGE SCALE GENOMIC DNA]</scope>
    <source>
        <strain evidence="2 3">KCTC 33808</strain>
    </source>
</reference>
<evidence type="ECO:0000313" key="2">
    <source>
        <dbReference type="EMBL" id="TBT84994.1"/>
    </source>
</evidence>
<protein>
    <submittedName>
        <fullName evidence="2">N-acetyltransferase</fullName>
    </submittedName>
</protein>
<gene>
    <name evidence="2" type="ORF">ET989_07405</name>
</gene>
<sequence length="184" mass="20045">MTILPVTHDDVSDVVRAHIALQHVSYAHVADGGHAAALWGTYDRRVADLHDAVDAAAAARASGREPEATHWVARTDRGAVAGLAAAFRGVGEWEHDLFGDAWRPSGAAWCLDTLYVMPHLRGARLGQRLLDTALRARPAYLWVIAANESAMRFYERNGFAPDGFIGRSGPGWGDMDMVRMVRTA</sequence>
<dbReference type="Gene3D" id="3.40.630.30">
    <property type="match status" value="1"/>
</dbReference>
<feature type="domain" description="N-acetyltransferase" evidence="1">
    <location>
        <begin position="1"/>
        <end position="184"/>
    </location>
</feature>
<keyword evidence="2" id="KW-0808">Transferase</keyword>
<dbReference type="InterPro" id="IPR016181">
    <property type="entry name" value="Acyl_CoA_acyltransferase"/>
</dbReference>
<keyword evidence="3" id="KW-1185">Reference proteome</keyword>
<proteinExistence type="predicted"/>
<dbReference type="EMBL" id="SDMQ01000006">
    <property type="protein sequence ID" value="TBT84994.1"/>
    <property type="molecule type" value="Genomic_DNA"/>
</dbReference>
<evidence type="ECO:0000313" key="3">
    <source>
        <dbReference type="Proteomes" id="UP000292373"/>
    </source>
</evidence>
<dbReference type="PROSITE" id="PS51186">
    <property type="entry name" value="GNAT"/>
    <property type="match status" value="1"/>
</dbReference>
<dbReference type="SUPFAM" id="SSF55729">
    <property type="entry name" value="Acyl-CoA N-acyltransferases (Nat)"/>
    <property type="match status" value="1"/>
</dbReference>
<dbReference type="Proteomes" id="UP000292373">
    <property type="component" value="Unassembled WGS sequence"/>
</dbReference>
<dbReference type="GO" id="GO:0016747">
    <property type="term" value="F:acyltransferase activity, transferring groups other than amino-acyl groups"/>
    <property type="evidence" value="ECO:0007669"/>
    <property type="project" value="InterPro"/>
</dbReference>
<dbReference type="Pfam" id="PF13508">
    <property type="entry name" value="Acetyltransf_7"/>
    <property type="match status" value="1"/>
</dbReference>